<accession>A0A5J9UAX8</accession>
<reference evidence="2 3" key="1">
    <citation type="journal article" date="2019" name="Sci. Rep.">
        <title>A high-quality genome of Eragrostis curvula grass provides insights into Poaceae evolution and supports new strategies to enhance forage quality.</title>
        <authorList>
            <person name="Carballo J."/>
            <person name="Santos B.A.C.M."/>
            <person name="Zappacosta D."/>
            <person name="Garbus I."/>
            <person name="Selva J.P."/>
            <person name="Gallo C.A."/>
            <person name="Diaz A."/>
            <person name="Albertini E."/>
            <person name="Caccamo M."/>
            <person name="Echenique V."/>
        </authorList>
    </citation>
    <scope>NUCLEOTIDE SEQUENCE [LARGE SCALE GENOMIC DNA]</scope>
    <source>
        <strain evidence="3">cv. Victoria</strain>
        <tissue evidence="2">Leaf</tissue>
    </source>
</reference>
<feature type="region of interest" description="Disordered" evidence="1">
    <location>
        <begin position="67"/>
        <end position="95"/>
    </location>
</feature>
<evidence type="ECO:0000313" key="3">
    <source>
        <dbReference type="Proteomes" id="UP000324897"/>
    </source>
</evidence>
<dbReference type="Gramene" id="TVU20497">
    <property type="protein sequence ID" value="TVU20497"/>
    <property type="gene ID" value="EJB05_36708"/>
</dbReference>
<evidence type="ECO:0000313" key="2">
    <source>
        <dbReference type="EMBL" id="TVU20497.1"/>
    </source>
</evidence>
<dbReference type="EMBL" id="RWGY01000029">
    <property type="protein sequence ID" value="TVU20497.1"/>
    <property type="molecule type" value="Genomic_DNA"/>
</dbReference>
<gene>
    <name evidence="2" type="ORF">EJB05_36708</name>
</gene>
<sequence>MENSLPVGQAQQNELLPQLSAFLVAPQQQGQQQTCSSNGAVPLAEAPPLVDWTSLILPSAPSGLQAGASTQQAMAEADHVAAGAGEEESGPCCVGSSTATVTVPVAVV</sequence>
<name>A0A5J9UAX8_9POAL</name>
<comment type="caution">
    <text evidence="2">The sequence shown here is derived from an EMBL/GenBank/DDBJ whole genome shotgun (WGS) entry which is preliminary data.</text>
</comment>
<dbReference type="AlphaFoldDB" id="A0A5J9UAX8"/>
<dbReference type="Proteomes" id="UP000324897">
    <property type="component" value="Chromosome 7"/>
</dbReference>
<feature type="non-terminal residue" evidence="2">
    <location>
        <position position="1"/>
    </location>
</feature>
<proteinExistence type="predicted"/>
<evidence type="ECO:0000256" key="1">
    <source>
        <dbReference type="SAM" id="MobiDB-lite"/>
    </source>
</evidence>
<keyword evidence="3" id="KW-1185">Reference proteome</keyword>
<protein>
    <submittedName>
        <fullName evidence="2">Uncharacterized protein</fullName>
    </submittedName>
</protein>
<organism evidence="2 3">
    <name type="scientific">Eragrostis curvula</name>
    <name type="common">weeping love grass</name>
    <dbReference type="NCBI Taxonomy" id="38414"/>
    <lineage>
        <taxon>Eukaryota</taxon>
        <taxon>Viridiplantae</taxon>
        <taxon>Streptophyta</taxon>
        <taxon>Embryophyta</taxon>
        <taxon>Tracheophyta</taxon>
        <taxon>Spermatophyta</taxon>
        <taxon>Magnoliopsida</taxon>
        <taxon>Liliopsida</taxon>
        <taxon>Poales</taxon>
        <taxon>Poaceae</taxon>
        <taxon>PACMAD clade</taxon>
        <taxon>Chloridoideae</taxon>
        <taxon>Eragrostideae</taxon>
        <taxon>Eragrostidinae</taxon>
        <taxon>Eragrostis</taxon>
    </lineage>
</organism>